<reference evidence="2 3" key="1">
    <citation type="journal article" date="2015" name="J. Bacteriol.">
        <title>Resources for Genetic and Genomic Analysis of Emerging Pathogen Acinetobacter baumannii.</title>
        <authorList>
            <person name="Gallagher L.A."/>
            <person name="Ramage E."/>
            <person name="Weiss E.J."/>
            <person name="Radey M."/>
            <person name="Hayden H.S."/>
            <person name="Held K.G."/>
            <person name="Huse H.K."/>
            <person name="Zurawski D.V."/>
            <person name="Brittnacher M.J."/>
            <person name="Manoil C."/>
        </authorList>
    </citation>
    <scope>NUCLEOTIDE SEQUENCE [LARGE SCALE GENOMIC DNA]</scope>
    <source>
        <strain evidence="2 3">AB5075-UW</strain>
    </source>
</reference>
<dbReference type="Proteomes" id="UP000032746">
    <property type="component" value="Chromosome"/>
</dbReference>
<proteinExistence type="predicted"/>
<evidence type="ECO:0000313" key="2">
    <source>
        <dbReference type="EMBL" id="AKA31180.1"/>
    </source>
</evidence>
<dbReference type="Pfam" id="PF22530">
    <property type="entry name" value="Terminase-T7_RNaseH-like"/>
    <property type="match status" value="1"/>
</dbReference>
<dbReference type="InterPro" id="IPR047987">
    <property type="entry name" value="Gp19-like_virus"/>
</dbReference>
<name>A0A0D5YFW9_ACIBA</name>
<dbReference type="EMBL" id="CP008706">
    <property type="protein sequence ID" value="AKA31180.1"/>
    <property type="molecule type" value="Genomic_DNA"/>
</dbReference>
<dbReference type="RefSeq" id="WP_000647631.1">
    <property type="nucleotide sequence ID" value="NZ_CAUZGQ010000010.1"/>
</dbReference>
<dbReference type="Gene3D" id="3.40.50.300">
    <property type="entry name" value="P-loop containing nucleotide triphosphate hydrolases"/>
    <property type="match status" value="1"/>
</dbReference>
<evidence type="ECO:0000313" key="3">
    <source>
        <dbReference type="Proteomes" id="UP000032746"/>
    </source>
</evidence>
<dbReference type="InterPro" id="IPR054762">
    <property type="entry name" value="Gp19_RNaseH-like"/>
</dbReference>
<dbReference type="InterPro" id="IPR027417">
    <property type="entry name" value="P-loop_NTPase"/>
</dbReference>
<gene>
    <name evidence="2" type="ORF">ABUW_1436</name>
</gene>
<evidence type="ECO:0000259" key="1">
    <source>
        <dbReference type="Pfam" id="PF22530"/>
    </source>
</evidence>
<reference evidence="3" key="2">
    <citation type="submission" date="2015-03" db="EMBL/GenBank/DDBJ databases">
        <authorList>
            <person name="Gallagher L.A."/>
            <person name="Hayden H.S."/>
            <person name="Weiss E.J."/>
            <person name="Hager K.R."/>
            <person name="Ramage E."/>
            <person name="Radey M.R."/>
            <person name="Bydalek R."/>
            <person name="Manoil C."/>
            <person name="Miller S.I."/>
            <person name="Brittnacher M.J."/>
        </authorList>
    </citation>
    <scope>NUCLEOTIDE SEQUENCE [LARGE SCALE GENOMIC DNA]</scope>
    <source>
        <strain evidence="3">AB5075-UW</strain>
    </source>
</reference>
<sequence length="552" mass="63156">MKASFAEFYVLWDEYLGRETPLFHIETCEWMENLSDEVDNLLMLPRGHNKSGIVTVFNAWRFYRDVDDLVLHQGATNIDALKCSRAVVRILANHPLCKLNNVKKSHGGVIKWWVEGSNDEQYGSMYARGILSSVTGQRAKHIQNDDVEVQKNVATEENREKLKHSLTEQTHILVPGGTSLFIGTPHSYESIYKEMIEAGANCFIRRMFEHEYRIEGRREAVLSFYPEYVFSGIHKYSKCLEEDKHYTIEKHGNGYKVTLHDDYSFVDFYAKALWPERFTKQEMTKRRKKCRTINEWDSQYQLHAKPIGEVRLDPDKFIPYDCEPVLKMANKKPVMMLGNVRIASASLRVDPSEGKKDSDISSVALLLHDEQGRMYWHRSLSLKGEVSTTDDSGHNIIGGQVYQLVQVIKEFYITRVTVETNGVGGFFPSVLKSCLKQQGVRCGVTEIKETKSKNLRILGAIEGPLNSGVLWAHISVLYDPDKPEDDSFEVRIMRSWNPAVTNQIDDPLDSLAGAISDEPIRIGKLHNKDEYKETPNWRTNGGVHEAALDFEN</sequence>
<dbReference type="AlphaFoldDB" id="A0A0D5YFW9"/>
<protein>
    <recommendedName>
        <fullName evidence="1">Terminase large subunit ribonuclease H-like domain-containing protein</fullName>
    </recommendedName>
</protein>
<dbReference type="PATRIC" id="fig|470.1345.peg.1395"/>
<accession>A0A0D5YFW9</accession>
<feature type="domain" description="Terminase large subunit ribonuclease H-like" evidence="1">
    <location>
        <begin position="349"/>
        <end position="467"/>
    </location>
</feature>
<dbReference type="NCBIfam" id="NF033889">
    <property type="entry name" value="termin_lrg_T7"/>
    <property type="match status" value="1"/>
</dbReference>
<organism evidence="2 3">
    <name type="scientific">Acinetobacter baumannii</name>
    <dbReference type="NCBI Taxonomy" id="470"/>
    <lineage>
        <taxon>Bacteria</taxon>
        <taxon>Pseudomonadati</taxon>
        <taxon>Pseudomonadota</taxon>
        <taxon>Gammaproteobacteria</taxon>
        <taxon>Moraxellales</taxon>
        <taxon>Moraxellaceae</taxon>
        <taxon>Acinetobacter</taxon>
        <taxon>Acinetobacter calcoaceticus/baumannii complex</taxon>
    </lineage>
</organism>